<accession>A0A3S5YJB4</accession>
<gene>
    <name evidence="1" type="ORF">P298_00865</name>
</gene>
<protein>
    <submittedName>
        <fullName evidence="1">Uncharacterized protein</fullName>
    </submittedName>
</protein>
<sequence>MVFTIAIINRRGIFFRMIIIEGIYFWREKTLPPE</sequence>
<organism evidence="1">
    <name type="scientific">Salmonella enterica subsp. arizonae serovar 18:z4,z23:- str. CVM N26626</name>
    <dbReference type="NCBI Taxonomy" id="1395119"/>
    <lineage>
        <taxon>Bacteria</taxon>
        <taxon>Pseudomonadati</taxon>
        <taxon>Pseudomonadota</taxon>
        <taxon>Gammaproteobacteria</taxon>
        <taxon>Enterobacterales</taxon>
        <taxon>Enterobacteriaceae</taxon>
        <taxon>Salmonella</taxon>
    </lineage>
</organism>
<dbReference type="AlphaFoldDB" id="A0A3S5YJB4"/>
<proteinExistence type="predicted"/>
<evidence type="ECO:0000313" key="1">
    <source>
        <dbReference type="EMBL" id="OLV99093.1"/>
    </source>
</evidence>
<dbReference type="Proteomes" id="UP000868500">
    <property type="component" value="Unassembled WGS sequence"/>
</dbReference>
<reference evidence="1" key="1">
    <citation type="submission" date="2013-09" db="EMBL/GenBank/DDBJ databases">
        <title>Salmonella enterica subsp. IIIa serovar 18:z4:z23:-.</title>
        <authorList>
            <person name="Chen Y."/>
            <person name="Li C."/>
            <person name="Mcdermott P."/>
            <person name="Zhao S."/>
        </authorList>
    </citation>
    <scope>NUCLEOTIDE SEQUENCE [LARGE SCALE GENOMIC DNA]</scope>
    <source>
        <strain evidence="1">N26626</strain>
    </source>
</reference>
<name>A0A3S5YJB4_SALER</name>
<comment type="caution">
    <text evidence="1">The sequence shown here is derived from an EMBL/GenBank/DDBJ whole genome shotgun (WGS) entry which is preliminary data.</text>
</comment>
<dbReference type="EMBL" id="AWRC01000024">
    <property type="protein sequence ID" value="OLV99093.1"/>
    <property type="molecule type" value="Genomic_DNA"/>
</dbReference>